<keyword evidence="2" id="KW-1185">Reference proteome</keyword>
<evidence type="ECO:0000313" key="1">
    <source>
        <dbReference type="EMBL" id="KNZ64663.1"/>
    </source>
</evidence>
<dbReference type="Pfam" id="PF06966">
    <property type="entry name" value="DUF1295"/>
    <property type="match status" value="1"/>
</dbReference>
<protein>
    <submittedName>
        <fullName evidence="1">Uncharacterized protein</fullName>
    </submittedName>
</protein>
<dbReference type="GO" id="GO:0016020">
    <property type="term" value="C:membrane"/>
    <property type="evidence" value="ECO:0007669"/>
    <property type="project" value="TreeGrafter"/>
</dbReference>
<dbReference type="PANTHER" id="PTHR32251:SF17">
    <property type="entry name" value="STEROID 5-ALPHA REDUCTASE C-TERMINAL DOMAIN-CONTAINING PROTEIN"/>
    <property type="match status" value="1"/>
</dbReference>
<dbReference type="AlphaFoldDB" id="A0A0L6VV64"/>
<dbReference type="VEuPathDB" id="FungiDB:VP01_1005g1"/>
<dbReference type="PROSITE" id="PS50244">
    <property type="entry name" value="S5A_REDUCTASE"/>
    <property type="match status" value="1"/>
</dbReference>
<reference evidence="1 2" key="1">
    <citation type="submission" date="2015-08" db="EMBL/GenBank/DDBJ databases">
        <title>Next Generation Sequencing and Analysis of the Genome of Puccinia sorghi L Schw, the Causal Agent of Maize Common Rust.</title>
        <authorList>
            <person name="Rochi L."/>
            <person name="Burguener G."/>
            <person name="Darino M."/>
            <person name="Turjanski A."/>
            <person name="Kreff E."/>
            <person name="Dieguez M.J."/>
            <person name="Sacco F."/>
        </authorList>
    </citation>
    <scope>NUCLEOTIDE SEQUENCE [LARGE SCALE GENOMIC DNA]</scope>
    <source>
        <strain evidence="1 2">RO10H11247</strain>
    </source>
</reference>
<gene>
    <name evidence="1" type="ORF">VP01_1005g1</name>
</gene>
<dbReference type="Gene3D" id="1.20.120.1630">
    <property type="match status" value="1"/>
</dbReference>
<comment type="caution">
    <text evidence="1">The sequence shown here is derived from an EMBL/GenBank/DDBJ whole genome shotgun (WGS) entry which is preliminary data.</text>
</comment>
<organism evidence="1 2">
    <name type="scientific">Puccinia sorghi</name>
    <dbReference type="NCBI Taxonomy" id="27349"/>
    <lineage>
        <taxon>Eukaryota</taxon>
        <taxon>Fungi</taxon>
        <taxon>Dikarya</taxon>
        <taxon>Basidiomycota</taxon>
        <taxon>Pucciniomycotina</taxon>
        <taxon>Pucciniomycetes</taxon>
        <taxon>Pucciniales</taxon>
        <taxon>Pucciniaceae</taxon>
        <taxon>Puccinia</taxon>
    </lineage>
</organism>
<sequence length="312" mass="34045">MALLATIGTAYGIQALCAAFAIPLQTEKYVASSPGILRPIRVGYVPKLHGECGSGIVVPCRFVSDPAPPAEIAPRPCRYTIRRCAISCLSTPLSPCHPWLASIVDNLSCPPSPVFGLLVWAPFCTSGLKKAVVIPDSIRSSAIPFSSLAPGWPRLRGSLSPPSPSMPSVNSLPASRQPPFGVTGSVGTGLWLASFLFEVVADQQKSKWREEKLKKIHSEEFISRGLWSISRHPNYVGEVMLWASQVMIGWTALPVWMRLMSCLSPILEYLLITKVSGVPLLEEKADKQFKENPAYQAYKARTPVFWPKLSSS</sequence>
<dbReference type="OrthoDB" id="67965at2759"/>
<dbReference type="EMBL" id="LAVV01000066">
    <property type="protein sequence ID" value="KNZ64663.1"/>
    <property type="molecule type" value="Genomic_DNA"/>
</dbReference>
<dbReference type="InterPro" id="IPR010721">
    <property type="entry name" value="UstE-like"/>
</dbReference>
<proteinExistence type="predicted"/>
<dbReference type="PANTHER" id="PTHR32251">
    <property type="entry name" value="3-OXO-5-ALPHA-STEROID 4-DEHYDROGENASE"/>
    <property type="match status" value="1"/>
</dbReference>
<evidence type="ECO:0000313" key="2">
    <source>
        <dbReference type="Proteomes" id="UP000037035"/>
    </source>
</evidence>
<dbReference type="Proteomes" id="UP000037035">
    <property type="component" value="Unassembled WGS sequence"/>
</dbReference>
<name>A0A0L6VV64_9BASI</name>
<accession>A0A0L6VV64</accession>